<sequence length="316" mass="34598">MAEKNIIAVVGATGAQGGGLVRAIMSEPNSGFTARALTRDVNGDKAKELARMGAEVVQADVHDPDSIQRAFRGAYGAFCVTFFWAHMSPEKEYAEAAGMAKAAKQAGLQHVIWSTLEDTRRWVPLSDNRMPTLMEKYKVPHFDAKGEADAEFTKLGVPTTFLLTSFYWDNLIYFGMGPKKGPDGKLVFTLPMGDRKLPGIAAEDIGKCALGLFRKGREFIGKTVGIAGEHLTGAQMAASLSRALGRDVTHQSVPFDVYRSFGFPAAADIGNMFQFMHDFNDVFCGARSLEFSRSLNPSLLTFDRWLAQNKSRIPIT</sequence>
<dbReference type="KEGG" id="nti:DNFV4_03722"/>
<reference evidence="4" key="1">
    <citation type="submission" date="2022-10" db="EMBL/GenBank/DDBJ databases">
        <authorList>
            <person name="Koch H."/>
        </authorList>
    </citation>
    <scope>NUCLEOTIDE SEQUENCE</scope>
    <source>
        <strain evidence="4">DNF</strain>
    </source>
</reference>
<dbReference type="PANTHER" id="PTHR42748">
    <property type="entry name" value="NITROGEN METABOLITE REPRESSION PROTEIN NMRA FAMILY MEMBER"/>
    <property type="match status" value="1"/>
</dbReference>
<feature type="domain" description="NmrA-like" evidence="3">
    <location>
        <begin position="4"/>
        <end position="282"/>
    </location>
</feature>
<gene>
    <name evidence="4" type="ORF">DNFV4_03722</name>
</gene>
<dbReference type="Pfam" id="PF05368">
    <property type="entry name" value="NmrA"/>
    <property type="match status" value="1"/>
</dbReference>
<dbReference type="InterPro" id="IPR036291">
    <property type="entry name" value="NAD(P)-bd_dom_sf"/>
</dbReference>
<name>A0AA86T7U3_9BACT</name>
<dbReference type="InterPro" id="IPR008030">
    <property type="entry name" value="NmrA-like"/>
</dbReference>
<dbReference type="PANTHER" id="PTHR42748:SF7">
    <property type="entry name" value="NMRA LIKE REDOX SENSOR 1-RELATED"/>
    <property type="match status" value="1"/>
</dbReference>
<dbReference type="CDD" id="cd05251">
    <property type="entry name" value="NmrA_like_SDR_a"/>
    <property type="match status" value="1"/>
</dbReference>
<evidence type="ECO:0000259" key="3">
    <source>
        <dbReference type="Pfam" id="PF05368"/>
    </source>
</evidence>
<organism evidence="4 5">
    <name type="scientific">Nitrospira tepida</name>
    <dbReference type="NCBI Taxonomy" id="2973512"/>
    <lineage>
        <taxon>Bacteria</taxon>
        <taxon>Pseudomonadati</taxon>
        <taxon>Nitrospirota</taxon>
        <taxon>Nitrospiria</taxon>
        <taxon>Nitrospirales</taxon>
        <taxon>Nitrospiraceae</taxon>
        <taxon>Nitrospira</taxon>
    </lineage>
</organism>
<accession>A0AA86T7U3</accession>
<evidence type="ECO:0000313" key="5">
    <source>
        <dbReference type="Proteomes" id="UP001179121"/>
    </source>
</evidence>
<evidence type="ECO:0000256" key="1">
    <source>
        <dbReference type="ARBA" id="ARBA00006328"/>
    </source>
</evidence>
<dbReference type="EMBL" id="OX365700">
    <property type="protein sequence ID" value="CAI4033286.1"/>
    <property type="molecule type" value="Genomic_DNA"/>
</dbReference>
<dbReference type="InterPro" id="IPR051164">
    <property type="entry name" value="NmrA-like_oxidored"/>
</dbReference>
<dbReference type="AlphaFoldDB" id="A0AA86T7U3"/>
<dbReference type="RefSeq" id="WP_289270364.1">
    <property type="nucleotide sequence ID" value="NZ_OX365700.1"/>
</dbReference>
<dbReference type="SUPFAM" id="SSF51735">
    <property type="entry name" value="NAD(P)-binding Rossmann-fold domains"/>
    <property type="match status" value="1"/>
</dbReference>
<dbReference type="Proteomes" id="UP001179121">
    <property type="component" value="Chromosome"/>
</dbReference>
<protein>
    <submittedName>
        <fullName evidence="4">Nucleoside-diphosphate sugar epimerase</fullName>
    </submittedName>
</protein>
<evidence type="ECO:0000256" key="2">
    <source>
        <dbReference type="ARBA" id="ARBA00022857"/>
    </source>
</evidence>
<evidence type="ECO:0000313" key="4">
    <source>
        <dbReference type="EMBL" id="CAI4033286.1"/>
    </source>
</evidence>
<dbReference type="Gene3D" id="3.90.25.10">
    <property type="entry name" value="UDP-galactose 4-epimerase, domain 1"/>
    <property type="match status" value="1"/>
</dbReference>
<keyword evidence="5" id="KW-1185">Reference proteome</keyword>
<keyword evidence="2" id="KW-0521">NADP</keyword>
<dbReference type="Gene3D" id="3.40.50.720">
    <property type="entry name" value="NAD(P)-binding Rossmann-like Domain"/>
    <property type="match status" value="1"/>
</dbReference>
<comment type="similarity">
    <text evidence="1">Belongs to the NmrA-type oxidoreductase family.</text>
</comment>
<proteinExistence type="inferred from homology"/>